<evidence type="ECO:0000313" key="2">
    <source>
        <dbReference type="Proteomes" id="UP000466848"/>
    </source>
</evidence>
<evidence type="ECO:0000313" key="1">
    <source>
        <dbReference type="EMBL" id="QIB69934.1"/>
    </source>
</evidence>
<dbReference type="EMBL" id="CP048649">
    <property type="protein sequence ID" value="QIB69934.1"/>
    <property type="molecule type" value="Genomic_DNA"/>
</dbReference>
<dbReference type="KEGG" id="abut:Ami103574_11645"/>
<gene>
    <name evidence="1" type="ORF">Ami103574_11645</name>
</gene>
<protein>
    <submittedName>
        <fullName evidence="1">Uncharacterized protein</fullName>
    </submittedName>
</protein>
<accession>A0A858BZ09</accession>
<reference evidence="1 2" key="1">
    <citation type="submission" date="2020-02" db="EMBL/GenBank/DDBJ databases">
        <authorList>
            <person name="Kim Y.B."/>
            <person name="Roh S.W."/>
        </authorList>
    </citation>
    <scope>NUCLEOTIDE SEQUENCE [LARGE SCALE GENOMIC DNA]</scope>
    <source>
        <strain evidence="1 2">DSM 103574</strain>
    </source>
</reference>
<dbReference type="RefSeq" id="WP_163067174.1">
    <property type="nucleotide sequence ID" value="NZ_CP048649.1"/>
</dbReference>
<sequence>MKQIIVLAAFIALGIFIAGIVMGFQKDVEGIGSKTSKAITEISNSMALSVAASVKAA</sequence>
<proteinExistence type="predicted"/>
<dbReference type="Proteomes" id="UP000466848">
    <property type="component" value="Chromosome"/>
</dbReference>
<name>A0A858BZ09_9FIRM</name>
<keyword evidence="2" id="KW-1185">Reference proteome</keyword>
<dbReference type="AlphaFoldDB" id="A0A858BZ09"/>
<organism evidence="1 2">
    <name type="scientific">Aminipila butyrica</name>
    <dbReference type="NCBI Taxonomy" id="433296"/>
    <lineage>
        <taxon>Bacteria</taxon>
        <taxon>Bacillati</taxon>
        <taxon>Bacillota</taxon>
        <taxon>Clostridia</taxon>
        <taxon>Peptostreptococcales</taxon>
        <taxon>Anaerovoracaceae</taxon>
        <taxon>Aminipila</taxon>
    </lineage>
</organism>